<organism evidence="3 4">
    <name type="scientific">Candidatus Ozemobacter sibiricus</name>
    <dbReference type="NCBI Taxonomy" id="2268124"/>
    <lineage>
        <taxon>Bacteria</taxon>
        <taxon>Candidatus Ozemobacteria</taxon>
        <taxon>Candidatus Ozemobacterales</taxon>
        <taxon>Candidatus Ozemobacteraceae</taxon>
        <taxon>Candidatus Ozemobacter</taxon>
    </lineage>
</organism>
<comment type="caution">
    <text evidence="3">The sequence shown here is derived from an EMBL/GenBank/DDBJ whole genome shotgun (WGS) entry which is preliminary data.</text>
</comment>
<keyword evidence="2" id="KW-0732">Signal</keyword>
<feature type="signal peptide" evidence="2">
    <location>
        <begin position="1"/>
        <end position="28"/>
    </location>
</feature>
<proteinExistence type="predicted"/>
<keyword evidence="1" id="KW-0175">Coiled coil</keyword>
<dbReference type="Gene3D" id="3.90.70.10">
    <property type="entry name" value="Cysteine proteinases"/>
    <property type="match status" value="1"/>
</dbReference>
<dbReference type="Proteomes" id="UP000252355">
    <property type="component" value="Unassembled WGS sequence"/>
</dbReference>
<evidence type="ECO:0000313" key="3">
    <source>
        <dbReference type="EMBL" id="RCK75998.1"/>
    </source>
</evidence>
<evidence type="ECO:0000256" key="1">
    <source>
        <dbReference type="SAM" id="Coils"/>
    </source>
</evidence>
<evidence type="ECO:0008006" key="5">
    <source>
        <dbReference type="Google" id="ProtNLM"/>
    </source>
</evidence>
<name>A0A367ZD31_9BACT</name>
<dbReference type="AlphaFoldDB" id="A0A367ZD31"/>
<evidence type="ECO:0000313" key="4">
    <source>
        <dbReference type="Proteomes" id="UP000252355"/>
    </source>
</evidence>
<evidence type="ECO:0000256" key="2">
    <source>
        <dbReference type="SAM" id="SignalP"/>
    </source>
</evidence>
<feature type="coiled-coil region" evidence="1">
    <location>
        <begin position="36"/>
        <end position="87"/>
    </location>
</feature>
<sequence>MNRKRTIWLTVVFGLLLLTAGLLPTAHAASPASEAAQALKARYEALYRKLAETMASDPTDRALPALRDEVQKAKAAWQEALKGLQNLKVEIKVERPPQEAAAAAGPAASSVAGAGATTTVSLPGFKKPEPIDGNNYCGQYAMTSVLQYFGAHVIAQEVYQATNPGGIFTAPPTIVEYLNSQGVQARLRQNASLRELKARLDARLPVIVLVDCGGTPHWVCVSGYTADPNGNIVSLELRDSYWAINQPSGTYTMPVATFQSIWRQPCTGRLGQFVGYSNLMVDIAGANAAVTAVPIYSGTFSTALEDSVAGAINDVYTGWKHMDFFSMGGGLVKGIGAIPAAAIALGGRGLSYLGDRLALWGDRTAAEGGAGNQVLGGLGKLGGTVLRAAGQVGSAAANLLASAGTLLGNGLKKLGSVFR</sequence>
<accession>A0A367ZD31</accession>
<feature type="chain" id="PRO_5016801422" description="Peptidase C39-like domain-containing protein" evidence="2">
    <location>
        <begin position="29"/>
        <end position="419"/>
    </location>
</feature>
<reference evidence="3 4" key="1">
    <citation type="submission" date="2018-05" db="EMBL/GenBank/DDBJ databases">
        <title>A metagenomic window into the 2 km-deep terrestrial subsurface aquifer revealed taxonomically and functionally diverse microbial community comprising novel uncultured bacterial lineages.</title>
        <authorList>
            <person name="Kadnikov V.V."/>
            <person name="Mardanov A.V."/>
            <person name="Beletsky A.V."/>
            <person name="Banks D."/>
            <person name="Pimenov N.V."/>
            <person name="Frank Y.A."/>
            <person name="Karnachuk O.V."/>
            <person name="Ravin N.V."/>
        </authorList>
    </citation>
    <scope>NUCLEOTIDE SEQUENCE [LARGE SCALE GENOMIC DNA]</scope>
    <source>
        <strain evidence="3">BY5</strain>
    </source>
</reference>
<gene>
    <name evidence="3" type="ORF">OZSIB_3345</name>
</gene>
<protein>
    <recommendedName>
        <fullName evidence="5">Peptidase C39-like domain-containing protein</fullName>
    </recommendedName>
</protein>
<dbReference type="EMBL" id="QOQW01000036">
    <property type="protein sequence ID" value="RCK75998.1"/>
    <property type="molecule type" value="Genomic_DNA"/>
</dbReference>